<accession>A0A8H3CAY0</accession>
<comment type="caution">
    <text evidence="1">The sequence shown here is derived from an EMBL/GenBank/DDBJ whole genome shotgun (WGS) entry which is preliminary data.</text>
</comment>
<organism evidence="1 2">
    <name type="scientific">Rhizoctonia solani</name>
    <dbReference type="NCBI Taxonomy" id="456999"/>
    <lineage>
        <taxon>Eukaryota</taxon>
        <taxon>Fungi</taxon>
        <taxon>Dikarya</taxon>
        <taxon>Basidiomycota</taxon>
        <taxon>Agaricomycotina</taxon>
        <taxon>Agaricomycetes</taxon>
        <taxon>Cantharellales</taxon>
        <taxon>Ceratobasidiaceae</taxon>
        <taxon>Rhizoctonia</taxon>
    </lineage>
</organism>
<evidence type="ECO:0000313" key="2">
    <source>
        <dbReference type="Proteomes" id="UP000663850"/>
    </source>
</evidence>
<dbReference type="Proteomes" id="UP000663850">
    <property type="component" value="Unassembled WGS sequence"/>
</dbReference>
<name>A0A8H3CAY0_9AGAM</name>
<evidence type="ECO:0000313" key="1">
    <source>
        <dbReference type="EMBL" id="CAE6476260.1"/>
    </source>
</evidence>
<gene>
    <name evidence="1" type="ORF">RDB_LOCUS69385</name>
</gene>
<dbReference type="EMBL" id="CAJMWZ010003572">
    <property type="protein sequence ID" value="CAE6476260.1"/>
    <property type="molecule type" value="Genomic_DNA"/>
</dbReference>
<dbReference type="AlphaFoldDB" id="A0A8H3CAY0"/>
<reference evidence="1" key="1">
    <citation type="submission" date="2021-01" db="EMBL/GenBank/DDBJ databases">
        <authorList>
            <person name="Kaushik A."/>
        </authorList>
    </citation>
    <scope>NUCLEOTIDE SEQUENCE</scope>
    <source>
        <strain evidence="1">Type strain: AG8-Rh-89/</strain>
    </source>
</reference>
<feature type="non-terminal residue" evidence="1">
    <location>
        <position position="1"/>
    </location>
</feature>
<proteinExistence type="predicted"/>
<sequence>AGGDRDEMEMEMVLRSSSWSIVPYIPVPRILSSQPTIEELSIICQLDDLSTLGPEALPALKKLAAPLPLLLVLLPHRFSQLALLNILDTITTWSEWLLLGTILSSLAYVYKPPESLTLSLRTEISVQVMPTSTISAGLHFLGQLVPFINSLKLHTYGVPIRRDELQNMFAPVLAELTNLKSLSITTLSLAPSTSIYTPQAQPSQAPPVPGLLTPNVVAPMFDELMTHVSTMPRRPLAPIISTHDTPLHGLPHMETIEVWYRACPNSGLLSFPVTVVTHSGRNQAVQNSS</sequence>
<protein>
    <submittedName>
        <fullName evidence="1">Uncharacterized protein</fullName>
    </submittedName>
</protein>